<dbReference type="RefSeq" id="XP_004037227.1">
    <property type="nucleotide sequence ID" value="XM_004037179.1"/>
</dbReference>
<dbReference type="GO" id="GO:0016192">
    <property type="term" value="P:vesicle-mediated transport"/>
    <property type="evidence" value="ECO:0007669"/>
    <property type="project" value="InterPro"/>
</dbReference>
<dbReference type="InterPro" id="IPR036045">
    <property type="entry name" value="Sec1-like_sf"/>
</dbReference>
<dbReference type="PANTHER" id="PTHR11679">
    <property type="entry name" value="VESICLE PROTEIN SORTING-ASSOCIATED"/>
    <property type="match status" value="1"/>
</dbReference>
<dbReference type="AlphaFoldDB" id="G0QNG4"/>
<gene>
    <name evidence="2" type="ORF">IMG5_058180</name>
</gene>
<dbReference type="OrthoDB" id="10262287at2759"/>
<dbReference type="InterPro" id="IPR027482">
    <property type="entry name" value="Sec1-like_dom2"/>
</dbReference>
<dbReference type="EMBL" id="GL983485">
    <property type="protein sequence ID" value="EGR33241.1"/>
    <property type="molecule type" value="Genomic_DNA"/>
</dbReference>
<organism evidence="2 3">
    <name type="scientific">Ichthyophthirius multifiliis</name>
    <name type="common">White spot disease agent</name>
    <name type="synonym">Ich</name>
    <dbReference type="NCBI Taxonomy" id="5932"/>
    <lineage>
        <taxon>Eukaryota</taxon>
        <taxon>Sar</taxon>
        <taxon>Alveolata</taxon>
        <taxon>Ciliophora</taxon>
        <taxon>Intramacronucleata</taxon>
        <taxon>Oligohymenophorea</taxon>
        <taxon>Hymenostomatida</taxon>
        <taxon>Ophryoglenina</taxon>
        <taxon>Ichthyophthirius</taxon>
    </lineage>
</organism>
<dbReference type="InParanoid" id="G0QNG4"/>
<dbReference type="OMA" id="LCPRMNI"/>
<reference evidence="2 3" key="1">
    <citation type="submission" date="2011-07" db="EMBL/GenBank/DDBJ databases">
        <authorList>
            <person name="Coyne R."/>
            <person name="Brami D."/>
            <person name="Johnson J."/>
            <person name="Hostetler J."/>
            <person name="Hannick L."/>
            <person name="Clark T."/>
            <person name="Cassidy-Hanley D."/>
            <person name="Inman J."/>
        </authorList>
    </citation>
    <scope>NUCLEOTIDE SEQUENCE [LARGE SCALE GENOMIC DNA]</scope>
    <source>
        <strain evidence="2 3">G5</strain>
    </source>
</reference>
<evidence type="ECO:0000313" key="3">
    <source>
        <dbReference type="Proteomes" id="UP000008983"/>
    </source>
</evidence>
<dbReference type="eggNOG" id="KOG1302">
    <property type="taxonomic scope" value="Eukaryota"/>
</dbReference>
<dbReference type="STRING" id="857967.G0QNG4"/>
<dbReference type="Pfam" id="PF00995">
    <property type="entry name" value="Sec1"/>
    <property type="match status" value="1"/>
</dbReference>
<evidence type="ECO:0000313" key="2">
    <source>
        <dbReference type="EMBL" id="EGR33241.1"/>
    </source>
</evidence>
<dbReference type="Proteomes" id="UP000008983">
    <property type="component" value="Unassembled WGS sequence"/>
</dbReference>
<dbReference type="InterPro" id="IPR001619">
    <property type="entry name" value="Sec1-like"/>
</dbReference>
<name>G0QNG4_ICHMU</name>
<dbReference type="Gene3D" id="3.40.50.2060">
    <property type="match status" value="1"/>
</dbReference>
<evidence type="ECO:0000256" key="1">
    <source>
        <dbReference type="ARBA" id="ARBA00009884"/>
    </source>
</evidence>
<accession>G0QNG4</accession>
<sequence>MEILDSNQDDTLNYEQIFDDQIFMINLKQKLISILDQFPGKKILYLDKKMLDLVNFIVQANTLKDNGIIDTFYLDQDESYSEINQVIFFLSPSIEHVKRIAKIIHSDQSRGQQKKYCSIFSPRITSLCREAFEKLGVMSNIIIKNFNFDLIPLESDLFSLEINTVIEDMYFDKDQSIFQQVADSIQRIELLYGKSKKVFAKGHAAKGVLQVLLNREKSGRIFEDEGNDYSLLDSIIMIDRTSDLISPLCTPFTYQAIVDQKYQINQNFVEVPATLFKEKVQNNQETCQLYMNSNTDEIYKQIRGKNVKSCQGYLQKRRDECKNYIQSKKENILNISQQEREMFIKQSKIFTFILNHIVLVCDISQMIDSILFDKNMKAEVNIILQNNMEETLEHIDNLIAFQYPLEEILRLLALYSQVENGIKQKQYDHFRKEIVEVYGIQHLITLNKMQEIGLIKKQVQKSEWENLRTKLDLINEEVDLDNPDDISYVYLAYAPLSVRLVEQTFKQGQWKDIQKELEYLNGPSMFQAQEDTNQSKRKKLVLVYYVGGVTYGEVAALRLLAKKYNKEIIICTTNIINSQRLIKMLM</sequence>
<comment type="similarity">
    <text evidence="1">Belongs to the STXBP/unc-18/SEC1 family.</text>
</comment>
<dbReference type="GeneID" id="14909417"/>
<keyword evidence="3" id="KW-1185">Reference proteome</keyword>
<dbReference type="InterPro" id="IPR043154">
    <property type="entry name" value="Sec-1-like_dom1"/>
</dbReference>
<dbReference type="Gene3D" id="3.40.50.1910">
    <property type="match status" value="2"/>
</dbReference>
<dbReference type="SUPFAM" id="SSF56815">
    <property type="entry name" value="Sec1/munc18-like (SM) proteins"/>
    <property type="match status" value="1"/>
</dbReference>
<dbReference type="FunCoup" id="G0QNG4">
    <property type="interactions" value="233"/>
</dbReference>
<protein>
    <submittedName>
        <fullName evidence="2">Vacuolar sorting protein, putative</fullName>
    </submittedName>
</protein>
<proteinExistence type="inferred from homology"/>